<proteinExistence type="predicted"/>
<dbReference type="KEGG" id="ccap:AES38_15360"/>
<dbReference type="InterPro" id="IPR001763">
    <property type="entry name" value="Rhodanese-like_dom"/>
</dbReference>
<keyword evidence="1" id="KW-0614">Plasmid</keyword>
<keyword evidence="2" id="KW-1185">Reference proteome</keyword>
<geneLocation type="plasmid" evidence="1 2">
    <name>pCM2_1101</name>
</geneLocation>
<dbReference type="SMART" id="SM00450">
    <property type="entry name" value="RHOD"/>
    <property type="match status" value="1"/>
</dbReference>
<dbReference type="InterPro" id="IPR050229">
    <property type="entry name" value="GlpE_sulfurtransferase"/>
</dbReference>
<accession>A0A0M4H9T2</accession>
<sequence length="99" mass="10138">MKSITVQQLAASAGATIIDVREPDEYAGGHARSAVNVPLSELGGRIDEIPTGQPVHVICQSGGRSARATDALTARGIDAIDVTGGTSAWVDADLPTDRA</sequence>
<dbReference type="Pfam" id="PF00581">
    <property type="entry name" value="Rhodanese"/>
    <property type="match status" value="1"/>
</dbReference>
<dbReference type="PANTHER" id="PTHR43031:SF1">
    <property type="entry name" value="PYRIDINE NUCLEOTIDE-DISULPHIDE OXIDOREDUCTASE"/>
    <property type="match status" value="1"/>
</dbReference>
<dbReference type="SUPFAM" id="SSF52821">
    <property type="entry name" value="Rhodanese/Cell cycle control phosphatase"/>
    <property type="match status" value="1"/>
</dbReference>
<gene>
    <name evidence="1" type="ORF">GW570_14900</name>
</gene>
<dbReference type="AlphaFoldDB" id="A0A0M4H9T2"/>
<name>A0A0M4H9T2_9MICO</name>
<dbReference type="Proteomes" id="UP000503164">
    <property type="component" value="Plasmid pCM2_1101"/>
</dbReference>
<reference evidence="1 2" key="1">
    <citation type="journal article" date="2020" name="Mol. Plant Pathol.">
        <title>Plasmid composition and the chpG gene determine the virulence level of Clavibacter capsici natural isolates in pepper.</title>
        <authorList>
            <person name="Hwang I.S."/>
            <person name="Lee H.M."/>
            <person name="Oh E.J."/>
            <person name="Lee S."/>
            <person name="Heu S."/>
            <person name="Oh C.S."/>
        </authorList>
    </citation>
    <scope>NUCLEOTIDE SEQUENCE [LARGE SCALE GENOMIC DNA]</scope>
    <source>
        <strain evidence="1 2">1101</strain>
    </source>
</reference>
<dbReference type="CDD" id="cd00158">
    <property type="entry name" value="RHOD"/>
    <property type="match status" value="1"/>
</dbReference>
<dbReference type="InterPro" id="IPR036873">
    <property type="entry name" value="Rhodanese-like_dom_sf"/>
</dbReference>
<organism evidence="1 2">
    <name type="scientific">Clavibacter capsici</name>
    <dbReference type="NCBI Taxonomy" id="1874630"/>
    <lineage>
        <taxon>Bacteria</taxon>
        <taxon>Bacillati</taxon>
        <taxon>Actinomycetota</taxon>
        <taxon>Actinomycetes</taxon>
        <taxon>Micrococcales</taxon>
        <taxon>Microbacteriaceae</taxon>
        <taxon>Clavibacter</taxon>
    </lineage>
</organism>
<dbReference type="PROSITE" id="PS50206">
    <property type="entry name" value="RHODANESE_3"/>
    <property type="match status" value="1"/>
</dbReference>
<evidence type="ECO:0000313" key="2">
    <source>
        <dbReference type="Proteomes" id="UP000503164"/>
    </source>
</evidence>
<dbReference type="RefSeq" id="WP_053775982.1">
    <property type="nucleotide sequence ID" value="NZ_CP012575.1"/>
</dbReference>
<protein>
    <submittedName>
        <fullName evidence="1">Rhodanese-like domain-containing protein</fullName>
    </submittedName>
</protein>
<evidence type="ECO:0000313" key="1">
    <source>
        <dbReference type="EMBL" id="QIS46471.1"/>
    </source>
</evidence>
<dbReference type="Gene3D" id="3.40.250.10">
    <property type="entry name" value="Rhodanese-like domain"/>
    <property type="match status" value="1"/>
</dbReference>
<dbReference type="PANTHER" id="PTHR43031">
    <property type="entry name" value="FAD-DEPENDENT OXIDOREDUCTASE"/>
    <property type="match status" value="1"/>
</dbReference>
<dbReference type="EMBL" id="CP048050">
    <property type="protein sequence ID" value="QIS46471.1"/>
    <property type="molecule type" value="Genomic_DNA"/>
</dbReference>